<dbReference type="EMBL" id="UGHV01000001">
    <property type="protein sequence ID" value="STO97982.1"/>
    <property type="molecule type" value="Genomic_DNA"/>
</dbReference>
<proteinExistence type="predicted"/>
<protein>
    <submittedName>
        <fullName evidence="7">Anti-codon nuclease masking agent</fullName>
        <ecNumber evidence="7">3.4.21.-</ecNumber>
    </submittedName>
</protein>
<evidence type="ECO:0000256" key="5">
    <source>
        <dbReference type="SAM" id="SignalP"/>
    </source>
</evidence>
<sequence>MKGLRISIALSALLLAQTQAQNIYIDNFFYRDFLDLGQNKGAFAAGAQGVVIESAKQPGVSMRFEAPIIDQSARSNNGNTTALGRNFVITATHVAGSSGSSNDSLVNSQTPEMRRWGQTTYDISEGSKSPNYGYDITFTRFNKYIVEGETEIFDAGLQSDANYTSGSIDSNKEQQNLQKLKKYLQDHATDSNGNLIVFQAGSGRLSLLNAPGAGFREAGIAQITGTRGGSFSRPVDISNGITYENSTANQNVNARGIQLIDYTDPTWVNGISPGDSGSGFYIYDKSKQKWLLLGVTSKADLVGQGSSGIAVATKADFEKFKQESEQNIDLRGLQNWTFDGNGFQNGNWIGKQQNKDIVFSNGGSIEVQKDIRLLDSSQVGGFVFKAGNGANASSPTTYKITSKNGQLYGFDGAGLDIEENVKVEWELGFIKGNGKGDKRGVNDALHKVGKGTLVIKTKYDTPPDDGKYGYLRVGDGKVVFDTDTQAFNGVYLTSGRGTLELVNGKAQAFGAVKDPSHLDSKLPNHFILKQEHRDKLGIYFGNGGGNLDLKGNSLTLNAISSNDARANIINTDEKHTSTMTIEGLGYDEEKNKTQEKADTIIHASFGQSTDSKNNNADKNNNINIVYKGDNKAATDENKAALIFDGNVNAKGLEATNGKVVLQGHPTTHAYIRNVNVTATQYGKPGSKNFLELVKGAEGSKLPEWMDLSRPSTLEQPDWDHRVFKIGNIDLQSSRLDVGREATLEGNIKADSSSAINFGGDIYHYIDKKDGENTTGNGFEYQQEAEKNKLKEATQKLANQTIHFKGSIDASGTTINSHIYDFNAKLDLKNSAKLNADFLTLDREAHASGAILKLDSKASANVKNLIFKGLQNSNHSDVIQGASNGANGKLSVTESLGFEKSSFDLKNLSSIGGSSFTKPTNYDIFVKDSSNITGASTDITGNVGVMNESSLTLQSITLKDTTTQGQGSKPENIKNSIMVDGKNSSLSVSGKISSQAQDDTLIVVSGFRETTAQGTRDVVKESERAEVVHSATLKTTDGIELQGTMQRGLETKCDGEKVGTACFADKTMQGKISNIVLSTGGKLDSSLKATNLQLNVDVDKDSSFLGSGKTLESNASSVALNFELGGAKQQEFNIDAKQKSHITLSAYAKESLAKDSKAFEQALEASQYQGTITADDSQIDSTLSNITASVDLKNGAKLTTSGILTLKDSLNSIKLDGKDTALNVGTIIAQDLKNLTLSVGSGSKFNVENFVFKKGNVSNNQFYGQNVWLQEGAQVTLSGGGTLNHNLYIDGKSTFSTTPNEAILSGGKKLSIGGESTFSIASGNGTLGVNESGDTIIQTEIGSKLEIKKLLAQGGSKVIIALDLDKVEKDSSTTAPTSQQKNFSIEAQNGSSVYVNSWDMNREGFDSKNKTTSLITDTDSRIHFGILKHDMAKTNYITQPIKANLTISQSLTLENVGKATASSGNKVAQNGAPTHTMTRDIASEIAPTPTNQVESNSDPLKLAAQAGTSDDRFHALKLEGNTMQGGVVQNTGKNLTLENGTRIDVKLDQSIKAESSGGKPGNFQLNKYYTLISAGSITDNRTDKRIYFSFAEGSAPLYWVTLVENGEVKVKFTKEDPSSYNELKGYIADDKLLEILIQHNPKDDFVQMAGTANQHKELNGYLARIDNDLGEIARHSELGLSDQILLANDQSINARIAQVQYAQSRFNATPLAGLARLASNDSKDIALALKSAQESAKAAQEARKKNGAWLSVAGGGFAKGGESKAAMGFYGTNVGYDRTFSFGDDSLIIGAMAGFGGSNYYAKSLNDIAKVVNLGLYGLYQKGGNEIQSNLSFSMIMGERSLSGVLGNENLKANSLGVLSHTYYKYRFVLKKGERFDSILKPVGLLSFGHNGIGAYTGTNYKQQALNAFNLGLGAGVEYALLGRKQSYTLSFLARQNVYSSADQIFVSLSNAQNSIGYELNPINLTFQLGFMGSAQLGRGFTLQYGLAGVADIKGGYGGKADVKLEYKF</sequence>
<dbReference type="PROSITE" id="PS51691">
    <property type="entry name" value="PEPTIDASE_S6"/>
    <property type="match status" value="1"/>
</dbReference>
<dbReference type="OrthoDB" id="5318987at2"/>
<reference evidence="7 8" key="1">
    <citation type="submission" date="2018-06" db="EMBL/GenBank/DDBJ databases">
        <authorList>
            <consortium name="Pathogen Informatics"/>
            <person name="Doyle S."/>
        </authorList>
    </citation>
    <scope>NUCLEOTIDE SEQUENCE [LARGE SCALE GENOMIC DNA]</scope>
    <source>
        <strain evidence="7 8">NCTC12410</strain>
    </source>
</reference>
<evidence type="ECO:0000256" key="4">
    <source>
        <dbReference type="ARBA" id="ARBA00022729"/>
    </source>
</evidence>
<comment type="subcellular location">
    <subcellularLocation>
        <location evidence="1">Cell envelope</location>
    </subcellularLocation>
    <subcellularLocation>
        <location evidence="2">Secreted</location>
    </subcellularLocation>
</comment>
<dbReference type="PRINTS" id="PR00921">
    <property type="entry name" value="IGASERPTASE"/>
</dbReference>
<dbReference type="RefSeq" id="WP_115012164.1">
    <property type="nucleotide sequence ID" value="NZ_UGHV01000001.1"/>
</dbReference>
<dbReference type="Pfam" id="PF24078">
    <property type="entry name" value="Beta-sol_PIC_HAP1_IgA0_2nd"/>
    <property type="match status" value="1"/>
</dbReference>
<gene>
    <name evidence="7" type="primary">espC</name>
    <name evidence="7" type="ORF">NCTC12410_01827</name>
</gene>
<feature type="chain" id="PRO_5016665014" evidence="5">
    <location>
        <begin position="21"/>
        <end position="2008"/>
    </location>
</feature>
<dbReference type="Gene3D" id="2.160.20.20">
    <property type="match status" value="1"/>
</dbReference>
<name>A0A377J658_9HELI</name>
<dbReference type="InterPro" id="IPR036709">
    <property type="entry name" value="Autotransporte_beta_dom_sf"/>
</dbReference>
<dbReference type="EC" id="3.4.21.-" evidence="7"/>
<organism evidence="7 8">
    <name type="scientific">Helicobacter canis</name>
    <dbReference type="NCBI Taxonomy" id="29419"/>
    <lineage>
        <taxon>Bacteria</taxon>
        <taxon>Pseudomonadati</taxon>
        <taxon>Campylobacterota</taxon>
        <taxon>Epsilonproteobacteria</taxon>
        <taxon>Campylobacterales</taxon>
        <taxon>Helicobacteraceae</taxon>
        <taxon>Helicobacter</taxon>
    </lineage>
</organism>
<dbReference type="GO" id="GO:0004252">
    <property type="term" value="F:serine-type endopeptidase activity"/>
    <property type="evidence" value="ECO:0007669"/>
    <property type="project" value="InterPro"/>
</dbReference>
<evidence type="ECO:0000313" key="8">
    <source>
        <dbReference type="Proteomes" id="UP000254841"/>
    </source>
</evidence>
<dbReference type="InterPro" id="IPR030396">
    <property type="entry name" value="Peptidase_S6_dom"/>
</dbReference>
<dbReference type="InterPro" id="IPR057393">
    <property type="entry name" value="PIC_HAP1_IgA0_b-sol2"/>
</dbReference>
<feature type="signal peptide" evidence="5">
    <location>
        <begin position="1"/>
        <end position="20"/>
    </location>
</feature>
<dbReference type="SUPFAM" id="SSF103515">
    <property type="entry name" value="Autotransporter"/>
    <property type="match status" value="1"/>
</dbReference>
<evidence type="ECO:0000256" key="3">
    <source>
        <dbReference type="ARBA" id="ARBA00022525"/>
    </source>
</evidence>
<dbReference type="Gene3D" id="2.40.128.130">
    <property type="entry name" value="Autotransporter beta-domain"/>
    <property type="match status" value="1"/>
</dbReference>
<dbReference type="GO" id="GO:0006508">
    <property type="term" value="P:proteolysis"/>
    <property type="evidence" value="ECO:0007669"/>
    <property type="project" value="InterPro"/>
</dbReference>
<feature type="domain" description="Peptidase S6" evidence="6">
    <location>
        <begin position="22"/>
        <end position="320"/>
    </location>
</feature>
<dbReference type="GO" id="GO:0005576">
    <property type="term" value="C:extracellular region"/>
    <property type="evidence" value="ECO:0007669"/>
    <property type="project" value="UniProtKB-SubCell"/>
</dbReference>
<dbReference type="Proteomes" id="UP000254841">
    <property type="component" value="Unassembled WGS sequence"/>
</dbReference>
<evidence type="ECO:0000256" key="1">
    <source>
        <dbReference type="ARBA" id="ARBA00004196"/>
    </source>
</evidence>
<dbReference type="Gene3D" id="2.40.10.120">
    <property type="match status" value="1"/>
</dbReference>
<keyword evidence="3" id="KW-0964">Secreted</keyword>
<evidence type="ECO:0000259" key="6">
    <source>
        <dbReference type="PROSITE" id="PS51691"/>
    </source>
</evidence>
<keyword evidence="7" id="KW-0378">Hydrolase</keyword>
<evidence type="ECO:0000256" key="2">
    <source>
        <dbReference type="ARBA" id="ARBA00004613"/>
    </source>
</evidence>
<dbReference type="GO" id="GO:0030313">
    <property type="term" value="C:cell envelope"/>
    <property type="evidence" value="ECO:0007669"/>
    <property type="project" value="UniProtKB-SubCell"/>
</dbReference>
<keyword evidence="4 5" id="KW-0732">Signal</keyword>
<dbReference type="Pfam" id="PF02395">
    <property type="entry name" value="Peptidase_S6"/>
    <property type="match status" value="2"/>
</dbReference>
<accession>A0A377J658</accession>
<evidence type="ECO:0000313" key="7">
    <source>
        <dbReference type="EMBL" id="STO97982.1"/>
    </source>
</evidence>
<dbReference type="InterPro" id="IPR000710">
    <property type="entry name" value="Peptidase_S6"/>
</dbReference>
<dbReference type="InterPro" id="IPR012332">
    <property type="entry name" value="Autotransporter_pectin_lyase_C"/>
</dbReference>